<dbReference type="EMBL" id="BSYI01000052">
    <property type="protein sequence ID" value="GMG85140.1"/>
    <property type="molecule type" value="Genomic_DNA"/>
</dbReference>
<dbReference type="CDD" id="cd13568">
    <property type="entry name" value="PBP2_TAXI_TRAP_like_3"/>
    <property type="match status" value="1"/>
</dbReference>
<accession>A0ABQ6LST1</accession>
<proteinExistence type="predicted"/>
<protein>
    <submittedName>
        <fullName evidence="2">TAXI family TRAP transporter solute-binding subunit</fullName>
    </submittedName>
</protein>
<dbReference type="PANTHER" id="PTHR42941">
    <property type="entry name" value="SLL1037 PROTEIN"/>
    <property type="match status" value="1"/>
</dbReference>
<dbReference type="NCBIfam" id="TIGR02122">
    <property type="entry name" value="TRAP_TAXI"/>
    <property type="match status" value="1"/>
</dbReference>
<comment type="caution">
    <text evidence="2">The sequence shown here is derived from an EMBL/GenBank/DDBJ whole genome shotgun (WGS) entry which is preliminary data.</text>
</comment>
<dbReference type="SUPFAM" id="SSF53850">
    <property type="entry name" value="Periplasmic binding protein-like II"/>
    <property type="match status" value="1"/>
</dbReference>
<dbReference type="RefSeq" id="WP_285674399.1">
    <property type="nucleotide sequence ID" value="NZ_BSYI01000052.1"/>
</dbReference>
<sequence length="333" mass="34743">MPRTRPLLALAAAATLCLAPPPAAAETTEIVIGTGSTTGVYYQVGRALCRLLTRTAPVEGLTCRVEDTAGSISNLRALREGTLHLGVVQSDWQYHAVAGSGPFAAEGADGELRALFSVHGEPFTVVARADSGIERFSELAGRKVNIGNPGSGQRGTMERVMQAMGWTRDSFALAEELTAAEHSLALCHARVEAIVYTVGHPNASIAQATGLCDARLVEVAGPEIEAMVAELPYYGITEIPGGIYAANPEPVTTFGVLATVVATTALADDTAHAIVATLFDNLDTFRRAHPAFGALQPAAMARDGLSAPLHAGALRYFRETGIETAEPAGQTPG</sequence>
<dbReference type="Gene3D" id="3.40.190.10">
    <property type="entry name" value="Periplasmic binding protein-like II"/>
    <property type="match status" value="2"/>
</dbReference>
<feature type="chain" id="PRO_5045670774" evidence="1">
    <location>
        <begin position="26"/>
        <end position="333"/>
    </location>
</feature>
<organism evidence="2 3">
    <name type="scientific">Paralimibaculum aggregatum</name>
    <dbReference type="NCBI Taxonomy" id="3036245"/>
    <lineage>
        <taxon>Bacteria</taxon>
        <taxon>Pseudomonadati</taxon>
        <taxon>Pseudomonadota</taxon>
        <taxon>Alphaproteobacteria</taxon>
        <taxon>Rhodobacterales</taxon>
        <taxon>Paracoccaceae</taxon>
        <taxon>Paralimibaculum</taxon>
    </lineage>
</organism>
<feature type="signal peptide" evidence="1">
    <location>
        <begin position="1"/>
        <end position="25"/>
    </location>
</feature>
<dbReference type="Pfam" id="PF16868">
    <property type="entry name" value="NMT1_3"/>
    <property type="match status" value="1"/>
</dbReference>
<evidence type="ECO:0000313" key="2">
    <source>
        <dbReference type="EMBL" id="GMG85140.1"/>
    </source>
</evidence>
<reference evidence="2 3" key="1">
    <citation type="submission" date="2023-04" db="EMBL/GenBank/DDBJ databases">
        <title>Marinoamorphus aggregata gen. nov., sp. Nov., isolate from tissue of brittle star Ophioplocus japonicus.</title>
        <authorList>
            <person name="Kawano K."/>
            <person name="Sawayama S."/>
            <person name="Nakagawa S."/>
        </authorList>
    </citation>
    <scope>NUCLEOTIDE SEQUENCE [LARGE SCALE GENOMIC DNA]</scope>
    <source>
        <strain evidence="2 3">NKW23</strain>
    </source>
</reference>
<evidence type="ECO:0000313" key="3">
    <source>
        <dbReference type="Proteomes" id="UP001239909"/>
    </source>
</evidence>
<dbReference type="PANTHER" id="PTHR42941:SF1">
    <property type="entry name" value="SLL1037 PROTEIN"/>
    <property type="match status" value="1"/>
</dbReference>
<name>A0ABQ6LST1_9RHOB</name>
<evidence type="ECO:0000256" key="1">
    <source>
        <dbReference type="SAM" id="SignalP"/>
    </source>
</evidence>
<keyword evidence="3" id="KW-1185">Reference proteome</keyword>
<dbReference type="InterPro" id="IPR011852">
    <property type="entry name" value="TRAP_TAXI"/>
</dbReference>
<dbReference type="Proteomes" id="UP001239909">
    <property type="component" value="Unassembled WGS sequence"/>
</dbReference>
<gene>
    <name evidence="2" type="ORF">LNKW23_43560</name>
</gene>
<keyword evidence="1" id="KW-0732">Signal</keyword>